<dbReference type="Proteomes" id="UP000248329">
    <property type="component" value="Unassembled WGS sequence"/>
</dbReference>
<accession>A0AC61KXM6</accession>
<dbReference type="EMBL" id="PQXF01000140">
    <property type="protein sequence ID" value="PXF55057.1"/>
    <property type="molecule type" value="Genomic_DNA"/>
</dbReference>
<proteinExistence type="predicted"/>
<comment type="caution">
    <text evidence="1">The sequence shown here is derived from an EMBL/GenBank/DDBJ whole genome shotgun (WGS) entry which is preliminary data.</text>
</comment>
<protein>
    <submittedName>
        <fullName evidence="1">Uncharacterized protein</fullName>
    </submittedName>
</protein>
<sequence>MEMLEWIYNIEWSADCLPLVQIVVAQTLQAASPAVRYQLLLYNAPNIFDGLKWHWKAFIEGKVDSYVSQV</sequence>
<evidence type="ECO:0000313" key="2">
    <source>
        <dbReference type="Proteomes" id="UP000248329"/>
    </source>
</evidence>
<organism evidence="1 2">
    <name type="scientific">Candidatus Methanogaster sp</name>
    <dbReference type="NCBI Taxonomy" id="3386292"/>
    <lineage>
        <taxon>Archaea</taxon>
        <taxon>Methanobacteriati</taxon>
        <taxon>Methanobacteriota</taxon>
        <taxon>Stenosarchaea group</taxon>
        <taxon>Methanomicrobia</taxon>
        <taxon>Methanosarcinales</taxon>
        <taxon>ANME-2 cluster</taxon>
        <taxon>Candidatus Methanogasteraceae</taxon>
        <taxon>Candidatus Methanogaster</taxon>
    </lineage>
</organism>
<name>A0AC61KXM6_9EURY</name>
<gene>
    <name evidence="1" type="ORF">C4B59_17605</name>
</gene>
<reference evidence="1" key="1">
    <citation type="submission" date="2018-01" db="EMBL/GenBank/DDBJ databases">
        <authorList>
            <person name="Krukenberg V."/>
        </authorList>
    </citation>
    <scope>NUCLEOTIDE SEQUENCE</scope>
    <source>
        <strain evidence="1">E20ANME2</strain>
    </source>
</reference>
<evidence type="ECO:0000313" key="1">
    <source>
        <dbReference type="EMBL" id="PXF55057.1"/>
    </source>
</evidence>